<dbReference type="EMBL" id="BAABEY010000026">
    <property type="protein sequence ID" value="GAA4442537.1"/>
    <property type="molecule type" value="Genomic_DNA"/>
</dbReference>
<dbReference type="Proteomes" id="UP001501508">
    <property type="component" value="Unassembled WGS sequence"/>
</dbReference>
<accession>A0ABP8M241</accession>
<sequence>MIGVTACQNPESGDGPDVSKRYKGMGNSTEMPEGEPYQLPDGIVAGEALPFVEADTFRCADLYPEDILGLSEGRVDLCIEFQNKKAFPIEVTLPPGLIVVSKNLKVQNGMLLERVTFEVPAQTRMFKPIGFACMNGNRSSAPYGDGYTIGPVTNVPPVLELLAFIADKDLHADTYLSGSVGGAIRNLGHDGKISNFNRSQLEKLPLKQSLR</sequence>
<feature type="region of interest" description="Disordered" evidence="1">
    <location>
        <begin position="1"/>
        <end position="35"/>
    </location>
</feature>
<evidence type="ECO:0000313" key="2">
    <source>
        <dbReference type="EMBL" id="GAA4442537.1"/>
    </source>
</evidence>
<evidence type="ECO:0008006" key="4">
    <source>
        <dbReference type="Google" id="ProtNLM"/>
    </source>
</evidence>
<name>A0ABP8M241_9BACT</name>
<gene>
    <name evidence="2" type="ORF">GCM10023091_29560</name>
</gene>
<organism evidence="2 3">
    <name type="scientific">Ravibacter arvi</name>
    <dbReference type="NCBI Taxonomy" id="2051041"/>
    <lineage>
        <taxon>Bacteria</taxon>
        <taxon>Pseudomonadati</taxon>
        <taxon>Bacteroidota</taxon>
        <taxon>Cytophagia</taxon>
        <taxon>Cytophagales</taxon>
        <taxon>Spirosomataceae</taxon>
        <taxon>Ravibacter</taxon>
    </lineage>
</organism>
<proteinExistence type="predicted"/>
<protein>
    <recommendedName>
        <fullName evidence="4">Lipoprotein</fullName>
    </recommendedName>
</protein>
<feature type="compositionally biased region" description="Polar residues" evidence="1">
    <location>
        <begin position="1"/>
        <end position="11"/>
    </location>
</feature>
<comment type="caution">
    <text evidence="2">The sequence shown here is derived from an EMBL/GenBank/DDBJ whole genome shotgun (WGS) entry which is preliminary data.</text>
</comment>
<evidence type="ECO:0000256" key="1">
    <source>
        <dbReference type="SAM" id="MobiDB-lite"/>
    </source>
</evidence>
<evidence type="ECO:0000313" key="3">
    <source>
        <dbReference type="Proteomes" id="UP001501508"/>
    </source>
</evidence>
<reference evidence="3" key="1">
    <citation type="journal article" date="2019" name="Int. J. Syst. Evol. Microbiol.">
        <title>The Global Catalogue of Microorganisms (GCM) 10K type strain sequencing project: providing services to taxonomists for standard genome sequencing and annotation.</title>
        <authorList>
            <consortium name="The Broad Institute Genomics Platform"/>
            <consortium name="The Broad Institute Genome Sequencing Center for Infectious Disease"/>
            <person name="Wu L."/>
            <person name="Ma J."/>
        </authorList>
    </citation>
    <scope>NUCLEOTIDE SEQUENCE [LARGE SCALE GENOMIC DNA]</scope>
    <source>
        <strain evidence="3">JCM 31920</strain>
    </source>
</reference>
<keyword evidence="3" id="KW-1185">Reference proteome</keyword>